<keyword evidence="2" id="KW-1185">Reference proteome</keyword>
<dbReference type="OrthoDB" id="3269685at2759"/>
<dbReference type="EMBL" id="JANKHO010003447">
    <property type="protein sequence ID" value="KAJ3483480.1"/>
    <property type="molecule type" value="Genomic_DNA"/>
</dbReference>
<dbReference type="AlphaFoldDB" id="A0A9W8JV59"/>
<evidence type="ECO:0000313" key="1">
    <source>
        <dbReference type="EMBL" id="KAJ3483480.1"/>
    </source>
</evidence>
<comment type="caution">
    <text evidence="1">The sequence shown here is derived from an EMBL/GenBank/DDBJ whole genome shotgun (WGS) entry which is preliminary data.</text>
</comment>
<dbReference type="Gene3D" id="3.40.50.300">
    <property type="entry name" value="P-loop containing nucleotide triphosphate hydrolases"/>
    <property type="match status" value="1"/>
</dbReference>
<protein>
    <recommendedName>
        <fullName evidence="3">DEAD/DEAH box helicase domain-containing protein</fullName>
    </recommendedName>
</protein>
<dbReference type="SUPFAM" id="SSF52540">
    <property type="entry name" value="P-loop containing nucleoside triphosphate hydrolases"/>
    <property type="match status" value="1"/>
</dbReference>
<dbReference type="InterPro" id="IPR027417">
    <property type="entry name" value="P-loop_NTPase"/>
</dbReference>
<proteinExistence type="predicted"/>
<dbReference type="Proteomes" id="UP001148786">
    <property type="component" value="Unassembled WGS sequence"/>
</dbReference>
<evidence type="ECO:0008006" key="3">
    <source>
        <dbReference type="Google" id="ProtNLM"/>
    </source>
</evidence>
<organism evidence="1 2">
    <name type="scientific">Agrocybe chaxingu</name>
    <dbReference type="NCBI Taxonomy" id="84603"/>
    <lineage>
        <taxon>Eukaryota</taxon>
        <taxon>Fungi</taxon>
        <taxon>Dikarya</taxon>
        <taxon>Basidiomycota</taxon>
        <taxon>Agaricomycotina</taxon>
        <taxon>Agaricomycetes</taxon>
        <taxon>Agaricomycetidae</taxon>
        <taxon>Agaricales</taxon>
        <taxon>Agaricineae</taxon>
        <taxon>Strophariaceae</taxon>
        <taxon>Agrocybe</taxon>
    </lineage>
</organism>
<reference evidence="1" key="1">
    <citation type="submission" date="2022-07" db="EMBL/GenBank/DDBJ databases">
        <title>Genome Sequence of Agrocybe chaxingu.</title>
        <authorList>
            <person name="Buettner E."/>
        </authorList>
    </citation>
    <scope>NUCLEOTIDE SEQUENCE</scope>
    <source>
        <strain evidence="1">MP-N11</strain>
    </source>
</reference>
<gene>
    <name evidence="1" type="ORF">NLJ89_g12060</name>
</gene>
<accession>A0A9W8JV59</accession>
<evidence type="ECO:0000313" key="2">
    <source>
        <dbReference type="Proteomes" id="UP001148786"/>
    </source>
</evidence>
<sequence length="235" mass="26111">MVAPEPAGLSSPEGLQLARELLRPKLPHDIHDYILEGICKAIDGAHILCITKTGGGKTGYFYGYILLLKALEKMDPPCALLKSRHPTNPAMVIVFPTKGLEEEMEVKFRAFGISALAINEDTLATARRSKRNLWQECIKDVDVWCGCRKIWEGRMGSSYGRFRRFCCSSTIEFMFRVSVLVVVCKLIHEHCFFPPLRLSSMSKAPIGPAHIIGDHAAPCRSSKNVNFGGLPVSHQ</sequence>
<name>A0A9W8JV59_9AGAR</name>